<dbReference type="EMBL" id="JH431896">
    <property type="status" value="NOT_ANNOTATED_CDS"/>
    <property type="molecule type" value="Genomic_DNA"/>
</dbReference>
<dbReference type="PROSITE" id="PS50106">
    <property type="entry name" value="PDZ"/>
    <property type="match status" value="1"/>
</dbReference>
<dbReference type="SMART" id="SM00228">
    <property type="entry name" value="PDZ"/>
    <property type="match status" value="1"/>
</dbReference>
<dbReference type="GO" id="GO:0005198">
    <property type="term" value="F:structural molecule activity"/>
    <property type="evidence" value="ECO:0007669"/>
    <property type="project" value="InterPro"/>
</dbReference>
<evidence type="ECO:0000259" key="5">
    <source>
        <dbReference type="PROSITE" id="PS50003"/>
    </source>
</evidence>
<dbReference type="CDD" id="cd06801">
    <property type="entry name" value="PDZ_syntrophin-like"/>
    <property type="match status" value="1"/>
</dbReference>
<comment type="similarity">
    <text evidence="2">Belongs to the syntrophin family.</text>
</comment>
<accession>T1J6X0</accession>
<feature type="domain" description="PDZ" evidence="6">
    <location>
        <begin position="58"/>
        <end position="141"/>
    </location>
</feature>
<reference evidence="8" key="1">
    <citation type="submission" date="2011-05" db="EMBL/GenBank/DDBJ databases">
        <authorList>
            <person name="Richards S.R."/>
            <person name="Qu J."/>
            <person name="Jiang H."/>
            <person name="Jhangiani S.N."/>
            <person name="Agravi P."/>
            <person name="Goodspeed R."/>
            <person name="Gross S."/>
            <person name="Mandapat C."/>
            <person name="Jackson L."/>
            <person name="Mathew T."/>
            <person name="Pu L."/>
            <person name="Thornton R."/>
            <person name="Saada N."/>
            <person name="Wilczek-Boney K.B."/>
            <person name="Lee S."/>
            <person name="Kovar C."/>
            <person name="Wu Y."/>
            <person name="Scherer S.E."/>
            <person name="Worley K.C."/>
            <person name="Muzny D.M."/>
            <person name="Gibbs R."/>
        </authorList>
    </citation>
    <scope>NUCLEOTIDE SEQUENCE</scope>
    <source>
        <strain evidence="8">Brora</strain>
    </source>
</reference>
<proteinExistence type="inferred from homology"/>
<dbReference type="PhylomeDB" id="T1J6X0"/>
<dbReference type="PANTHER" id="PTHR10554:SF1">
    <property type="entry name" value="FI16515P1"/>
    <property type="match status" value="1"/>
</dbReference>
<dbReference type="HOGENOM" id="CLU_039445_0_0_1"/>
<dbReference type="InterPro" id="IPR001849">
    <property type="entry name" value="PH_domain"/>
</dbReference>
<dbReference type="GO" id="GO:0016010">
    <property type="term" value="C:dystrophin-associated glycoprotein complex"/>
    <property type="evidence" value="ECO:0007669"/>
    <property type="project" value="TreeGrafter"/>
</dbReference>
<feature type="domain" description="PH" evidence="5">
    <location>
        <begin position="318"/>
        <end position="425"/>
    </location>
</feature>
<protein>
    <recommendedName>
        <fullName evidence="9">PDZ domain-containing protein</fullName>
    </recommendedName>
</protein>
<dbReference type="Pfam" id="PF23012">
    <property type="entry name" value="Syntrophin_4th"/>
    <property type="match status" value="1"/>
</dbReference>
<dbReference type="PROSITE" id="PS50003">
    <property type="entry name" value="PH_DOMAIN"/>
    <property type="match status" value="1"/>
</dbReference>
<dbReference type="EnsemblMetazoa" id="SMAR009399-RA">
    <property type="protein sequence ID" value="SMAR009399-PA"/>
    <property type="gene ID" value="SMAR009399"/>
</dbReference>
<evidence type="ECO:0000256" key="3">
    <source>
        <dbReference type="ARBA" id="ARBA00022490"/>
    </source>
</evidence>
<dbReference type="Gene3D" id="2.30.42.10">
    <property type="match status" value="1"/>
</dbReference>
<evidence type="ECO:0000313" key="8">
    <source>
        <dbReference type="Proteomes" id="UP000014500"/>
    </source>
</evidence>
<comment type="subcellular location">
    <subcellularLocation>
        <location evidence="1">Cytoplasm</location>
        <location evidence="1">Cytoskeleton</location>
    </subcellularLocation>
</comment>
<evidence type="ECO:0000313" key="7">
    <source>
        <dbReference type="EnsemblMetazoa" id="SMAR009399-PA"/>
    </source>
</evidence>
<dbReference type="PANTHER" id="PTHR10554">
    <property type="entry name" value="SYNTROPHIN"/>
    <property type="match status" value="1"/>
</dbReference>
<dbReference type="AlphaFoldDB" id="T1J6X0"/>
<dbReference type="InterPro" id="IPR001478">
    <property type="entry name" value="PDZ"/>
</dbReference>
<keyword evidence="8" id="KW-1185">Reference proteome</keyword>
<dbReference type="eggNOG" id="KOG3549">
    <property type="taxonomic scope" value="Eukaryota"/>
</dbReference>
<dbReference type="Proteomes" id="UP000014500">
    <property type="component" value="Unassembled WGS sequence"/>
</dbReference>
<dbReference type="Pfam" id="PF00595">
    <property type="entry name" value="PDZ"/>
    <property type="match status" value="1"/>
</dbReference>
<organism evidence="7 8">
    <name type="scientific">Strigamia maritima</name>
    <name type="common">European centipede</name>
    <name type="synonym">Geophilus maritimus</name>
    <dbReference type="NCBI Taxonomy" id="126957"/>
    <lineage>
        <taxon>Eukaryota</taxon>
        <taxon>Metazoa</taxon>
        <taxon>Ecdysozoa</taxon>
        <taxon>Arthropoda</taxon>
        <taxon>Myriapoda</taxon>
        <taxon>Chilopoda</taxon>
        <taxon>Pleurostigmophora</taxon>
        <taxon>Geophilomorpha</taxon>
        <taxon>Linotaeniidae</taxon>
        <taxon>Strigamia</taxon>
    </lineage>
</organism>
<name>T1J6X0_STRMM</name>
<keyword evidence="3" id="KW-0963">Cytoplasm</keyword>
<dbReference type="OMA" id="YVTRYLW"/>
<keyword evidence="4" id="KW-0206">Cytoskeleton</keyword>
<dbReference type="STRING" id="126957.T1J6X0"/>
<dbReference type="SUPFAM" id="SSF50156">
    <property type="entry name" value="PDZ domain-like"/>
    <property type="match status" value="1"/>
</dbReference>
<evidence type="ECO:0000256" key="1">
    <source>
        <dbReference type="ARBA" id="ARBA00004245"/>
    </source>
</evidence>
<evidence type="ECO:0000256" key="2">
    <source>
        <dbReference type="ARBA" id="ARBA00010798"/>
    </source>
</evidence>
<sequence>MSEVMHKGIVSVSDGNGQPRPMRAVLKNDELVLQKEEILYSKPSDSESTSLIDSRERVVTVIRRKVGGLGLSVKGGAENKLPILISRIYRDQAADLTRQLYVGDAIFKVNNKNIERFTHDDAVKLLTNAGNHVILTYCKFKLLGRKENDTQTIDNNIGQTKICCKLEKKWTDVITFPLLMAYLTRYITGSDNIRYGIYLIQYMLCGPDIAPSGQLCGPDTSAGHWSGLQSGHCPGWTLFPPDTFPGPDNVRTTQHILSNSFEVSNHNSMFMSIIYCEDIDVLKNWVDRILVNINKMNTQHMNSINKKFVSGETVSYMSWVEEGKFTDRHPWSTWRPRFLALKGVDALLFDTPPITFQSWLRPDCTFKVHQTMLKVLKDTECQDNRPNCFILQSCEGSVRYFSLEHKNDLLELEHAWQKATYSAVTKLGSKTFPALVNDRSAALTLDWNMGFALYDTEEKNYLWKYRFSYLKGSSDDGNSRLKLHFQEPDCKEMETKELETPSLQSLLFSIHSFLTAKIVSVDPSFLQTS</sequence>
<evidence type="ECO:0000256" key="4">
    <source>
        <dbReference type="ARBA" id="ARBA00023212"/>
    </source>
</evidence>
<dbReference type="InterPro" id="IPR055108">
    <property type="entry name" value="Syntrophin_4th"/>
</dbReference>
<dbReference type="InterPro" id="IPR015482">
    <property type="entry name" value="Syntrophin"/>
</dbReference>
<reference evidence="7" key="2">
    <citation type="submission" date="2015-02" db="UniProtKB">
        <authorList>
            <consortium name="EnsemblMetazoa"/>
        </authorList>
    </citation>
    <scope>IDENTIFICATION</scope>
</reference>
<evidence type="ECO:0000259" key="6">
    <source>
        <dbReference type="PROSITE" id="PS50106"/>
    </source>
</evidence>
<dbReference type="GO" id="GO:0005856">
    <property type="term" value="C:cytoskeleton"/>
    <property type="evidence" value="ECO:0007669"/>
    <property type="project" value="UniProtKB-SubCell"/>
</dbReference>
<dbReference type="InterPro" id="IPR036034">
    <property type="entry name" value="PDZ_sf"/>
</dbReference>
<evidence type="ECO:0008006" key="9">
    <source>
        <dbReference type="Google" id="ProtNLM"/>
    </source>
</evidence>